<sequence length="243" mass="28430">MNTIKIFQWNTLADTLSDAFPLINKEFLQWNHRSQLIAQFIKHYSSDIYCFEEVDHPEFFEQVLQDHLFIYQKKQHNNDGILIAYRKNLKLQSVNIIPFLENNKVSNQFFIKVDFLDFVLIVTHLKAKTDFEKIRRNQLEQINKQLKEDKIILCGDFNTQPQLEAVSNFIEISGMKCTNITVPTTSKNRGKLETNIKDYIFYKGVHLKQSQVGPTDGVEINENGLPSQQFPSDHIFLIGEFDI</sequence>
<reference evidence="4" key="1">
    <citation type="submission" date="2021-01" db="EMBL/GenBank/DDBJ databases">
        <authorList>
            <consortium name="Genoscope - CEA"/>
            <person name="William W."/>
        </authorList>
    </citation>
    <scope>NUCLEOTIDE SEQUENCE</scope>
</reference>
<gene>
    <name evidence="4" type="ORF">PPRIM_AZ9-3.1.T0770100</name>
</gene>
<evidence type="ECO:0000256" key="2">
    <source>
        <dbReference type="ARBA" id="ARBA00022801"/>
    </source>
</evidence>
<comment type="caution">
    <text evidence="4">The sequence shown here is derived from an EMBL/GenBank/DDBJ whole genome shotgun (WGS) entry which is preliminary data.</text>
</comment>
<dbReference type="GO" id="GO:0000175">
    <property type="term" value="F:3'-5'-RNA exonuclease activity"/>
    <property type="evidence" value="ECO:0007669"/>
    <property type="project" value="TreeGrafter"/>
</dbReference>
<evidence type="ECO:0000256" key="1">
    <source>
        <dbReference type="ARBA" id="ARBA00010774"/>
    </source>
</evidence>
<proteinExistence type="inferred from homology"/>
<dbReference type="InterPro" id="IPR005135">
    <property type="entry name" value="Endo/exonuclease/phosphatase"/>
</dbReference>
<organism evidence="4 5">
    <name type="scientific">Paramecium primaurelia</name>
    <dbReference type="NCBI Taxonomy" id="5886"/>
    <lineage>
        <taxon>Eukaryota</taxon>
        <taxon>Sar</taxon>
        <taxon>Alveolata</taxon>
        <taxon>Ciliophora</taxon>
        <taxon>Intramacronucleata</taxon>
        <taxon>Oligohymenophorea</taxon>
        <taxon>Peniculida</taxon>
        <taxon>Parameciidae</taxon>
        <taxon>Paramecium</taxon>
    </lineage>
</organism>
<dbReference type="OMA" id="LQWNHRS"/>
<protein>
    <recommendedName>
        <fullName evidence="3">Endonuclease/exonuclease/phosphatase domain-containing protein</fullName>
    </recommendedName>
</protein>
<keyword evidence="2" id="KW-0378">Hydrolase</keyword>
<evidence type="ECO:0000313" key="4">
    <source>
        <dbReference type="EMBL" id="CAD8086794.1"/>
    </source>
</evidence>
<dbReference type="Proteomes" id="UP000688137">
    <property type="component" value="Unassembled WGS sequence"/>
</dbReference>
<dbReference type="Pfam" id="PF03372">
    <property type="entry name" value="Exo_endo_phos"/>
    <property type="match status" value="1"/>
</dbReference>
<feature type="domain" description="Endonuclease/exonuclease/phosphatase" evidence="3">
    <location>
        <begin position="8"/>
        <end position="234"/>
    </location>
</feature>
<name>A0A8S1NJH8_PARPR</name>
<dbReference type="AlphaFoldDB" id="A0A8S1NJH8"/>
<accession>A0A8S1NJH8</accession>
<dbReference type="PANTHER" id="PTHR12121">
    <property type="entry name" value="CARBON CATABOLITE REPRESSOR PROTEIN 4"/>
    <property type="match status" value="1"/>
</dbReference>
<evidence type="ECO:0000313" key="5">
    <source>
        <dbReference type="Proteomes" id="UP000688137"/>
    </source>
</evidence>
<dbReference type="PANTHER" id="PTHR12121:SF45">
    <property type="entry name" value="NOCTURNIN"/>
    <property type="match status" value="1"/>
</dbReference>
<dbReference type="EMBL" id="CAJJDM010000080">
    <property type="protein sequence ID" value="CAD8086794.1"/>
    <property type="molecule type" value="Genomic_DNA"/>
</dbReference>
<evidence type="ECO:0000259" key="3">
    <source>
        <dbReference type="Pfam" id="PF03372"/>
    </source>
</evidence>
<comment type="similarity">
    <text evidence="1">Belongs to the CCR4/nocturin family.</text>
</comment>
<keyword evidence="5" id="KW-1185">Reference proteome</keyword>
<dbReference type="InterPro" id="IPR050410">
    <property type="entry name" value="CCR4/nocturin_mRNA_transcr"/>
</dbReference>